<proteinExistence type="predicted"/>
<dbReference type="EMBL" id="BKCJ010447029">
    <property type="protein sequence ID" value="GFA56776.1"/>
    <property type="molecule type" value="Genomic_DNA"/>
</dbReference>
<feature type="compositionally biased region" description="Polar residues" evidence="1">
    <location>
        <begin position="265"/>
        <end position="277"/>
    </location>
</feature>
<evidence type="ECO:0000313" key="2">
    <source>
        <dbReference type="EMBL" id="GFA56776.1"/>
    </source>
</evidence>
<dbReference type="AlphaFoldDB" id="A0A699JTH3"/>
<name>A0A699JTH3_TANCI</name>
<sequence>NSVCVQIEEGDIFGSLSTLVLVISEPKKIVEIEEDAEDKSMEISTVKHLLDEVDKQNKAVQKTPVSPYDTESEIKVVKSYFTSQISKLKDQIMYDSDESVNYKSMPKDDLRSVSGFEGADSDNTQGNDVSHSDHTFPDCNAFAERLSLPEHLDHICEEVSSLHSKLGIMESFNIHQSDRFAKLETKPSKTLKTDMGNSVTTLVKSGMQEVRDDLKSQAKSLGKFSLDVQSMQTQLHGIQSLLESAVIVDDTAKGEKNKKAKDPNPTATQGSLNQMKP</sequence>
<protein>
    <submittedName>
        <fullName evidence="2">Uncharacterized protein</fullName>
    </submittedName>
</protein>
<feature type="compositionally biased region" description="Basic and acidic residues" evidence="1">
    <location>
        <begin position="253"/>
        <end position="262"/>
    </location>
</feature>
<feature type="region of interest" description="Disordered" evidence="1">
    <location>
        <begin position="253"/>
        <end position="277"/>
    </location>
</feature>
<feature type="non-terminal residue" evidence="2">
    <location>
        <position position="1"/>
    </location>
</feature>
<organism evidence="2">
    <name type="scientific">Tanacetum cinerariifolium</name>
    <name type="common">Dalmatian daisy</name>
    <name type="synonym">Chrysanthemum cinerariifolium</name>
    <dbReference type="NCBI Taxonomy" id="118510"/>
    <lineage>
        <taxon>Eukaryota</taxon>
        <taxon>Viridiplantae</taxon>
        <taxon>Streptophyta</taxon>
        <taxon>Embryophyta</taxon>
        <taxon>Tracheophyta</taxon>
        <taxon>Spermatophyta</taxon>
        <taxon>Magnoliopsida</taxon>
        <taxon>eudicotyledons</taxon>
        <taxon>Gunneridae</taxon>
        <taxon>Pentapetalae</taxon>
        <taxon>asterids</taxon>
        <taxon>campanulids</taxon>
        <taxon>Asterales</taxon>
        <taxon>Asteraceae</taxon>
        <taxon>Asteroideae</taxon>
        <taxon>Anthemideae</taxon>
        <taxon>Anthemidinae</taxon>
        <taxon>Tanacetum</taxon>
    </lineage>
</organism>
<accession>A0A699JTH3</accession>
<comment type="caution">
    <text evidence="2">The sequence shown here is derived from an EMBL/GenBank/DDBJ whole genome shotgun (WGS) entry which is preliminary data.</text>
</comment>
<evidence type="ECO:0000256" key="1">
    <source>
        <dbReference type="SAM" id="MobiDB-lite"/>
    </source>
</evidence>
<feature type="region of interest" description="Disordered" evidence="1">
    <location>
        <begin position="103"/>
        <end position="132"/>
    </location>
</feature>
<gene>
    <name evidence="2" type="ORF">Tci_628748</name>
</gene>
<reference evidence="2" key="1">
    <citation type="journal article" date="2019" name="Sci. Rep.">
        <title>Draft genome of Tanacetum cinerariifolium, the natural source of mosquito coil.</title>
        <authorList>
            <person name="Yamashiro T."/>
            <person name="Shiraishi A."/>
            <person name="Satake H."/>
            <person name="Nakayama K."/>
        </authorList>
    </citation>
    <scope>NUCLEOTIDE SEQUENCE</scope>
</reference>